<evidence type="ECO:0000259" key="1">
    <source>
        <dbReference type="Pfam" id="PF04149"/>
    </source>
</evidence>
<name>A0ABP6ZKS5_9ACTN</name>
<reference evidence="3" key="1">
    <citation type="journal article" date="2019" name="Int. J. Syst. Evol. Microbiol.">
        <title>The Global Catalogue of Microorganisms (GCM) 10K type strain sequencing project: providing services to taxonomists for standard genome sequencing and annotation.</title>
        <authorList>
            <consortium name="The Broad Institute Genomics Platform"/>
            <consortium name="The Broad Institute Genome Sequencing Center for Infectious Disease"/>
            <person name="Wu L."/>
            <person name="Ma J."/>
        </authorList>
    </citation>
    <scope>NUCLEOTIDE SEQUENCE [LARGE SCALE GENOMIC DNA]</scope>
    <source>
        <strain evidence="3">JCM 17326</strain>
    </source>
</reference>
<proteinExistence type="predicted"/>
<dbReference type="InterPro" id="IPR007278">
    <property type="entry name" value="DUF397"/>
</dbReference>
<comment type="caution">
    <text evidence="2">The sequence shown here is derived from an EMBL/GenBank/DDBJ whole genome shotgun (WGS) entry which is preliminary data.</text>
</comment>
<gene>
    <name evidence="2" type="ORF">GCM10022419_112780</name>
</gene>
<sequence length="69" mass="7320">MSAPEVSWHISSYSADGGGTCVEAGPLNDGTDRVAVRHSRSPGDLIVYSKAEWQAFLAGVRGGEFDFFG</sequence>
<keyword evidence="3" id="KW-1185">Reference proteome</keyword>
<dbReference type="Pfam" id="PF04149">
    <property type="entry name" value="DUF397"/>
    <property type="match status" value="1"/>
</dbReference>
<evidence type="ECO:0000313" key="3">
    <source>
        <dbReference type="Proteomes" id="UP001500630"/>
    </source>
</evidence>
<dbReference type="Proteomes" id="UP001500630">
    <property type="component" value="Unassembled WGS sequence"/>
</dbReference>
<protein>
    <recommendedName>
        <fullName evidence="1">DUF397 domain-containing protein</fullName>
    </recommendedName>
</protein>
<evidence type="ECO:0000313" key="2">
    <source>
        <dbReference type="EMBL" id="GAA3609239.1"/>
    </source>
</evidence>
<feature type="domain" description="DUF397" evidence="1">
    <location>
        <begin position="7"/>
        <end position="61"/>
    </location>
</feature>
<dbReference type="EMBL" id="BAABDQ010000045">
    <property type="protein sequence ID" value="GAA3609239.1"/>
    <property type="molecule type" value="Genomic_DNA"/>
</dbReference>
<accession>A0ABP6ZKS5</accession>
<dbReference type="RefSeq" id="WP_345575402.1">
    <property type="nucleotide sequence ID" value="NZ_BAABDQ010000045.1"/>
</dbReference>
<organism evidence="2 3">
    <name type="scientific">Nonomuraea rosea</name>
    <dbReference type="NCBI Taxonomy" id="638574"/>
    <lineage>
        <taxon>Bacteria</taxon>
        <taxon>Bacillati</taxon>
        <taxon>Actinomycetota</taxon>
        <taxon>Actinomycetes</taxon>
        <taxon>Streptosporangiales</taxon>
        <taxon>Streptosporangiaceae</taxon>
        <taxon>Nonomuraea</taxon>
    </lineage>
</organism>